<evidence type="ECO:0000313" key="3">
    <source>
        <dbReference type="EMBL" id="KZB01065.1"/>
    </source>
</evidence>
<gene>
    <name evidence="3" type="ORF">A4A59_14985</name>
</gene>
<keyword evidence="1" id="KW-0560">Oxidoreductase</keyword>
<protein>
    <submittedName>
        <fullName evidence="3">2,5-dioxovalerate dehydrogenase</fullName>
    </submittedName>
</protein>
<comment type="caution">
    <text evidence="3">The sequence shown here is derived from an EMBL/GenBank/DDBJ whole genome shotgun (WGS) entry which is preliminary data.</text>
</comment>
<dbReference type="InterPro" id="IPR016162">
    <property type="entry name" value="Ald_DH_N"/>
</dbReference>
<dbReference type="Gene3D" id="3.40.605.10">
    <property type="entry name" value="Aldehyde Dehydrogenase, Chain A, domain 1"/>
    <property type="match status" value="2"/>
</dbReference>
<organism evidence="3">
    <name type="scientific">Rhizobium leguminosarum</name>
    <dbReference type="NCBI Taxonomy" id="384"/>
    <lineage>
        <taxon>Bacteria</taxon>
        <taxon>Pseudomonadati</taxon>
        <taxon>Pseudomonadota</taxon>
        <taxon>Alphaproteobacteria</taxon>
        <taxon>Hyphomicrobiales</taxon>
        <taxon>Rhizobiaceae</taxon>
        <taxon>Rhizobium/Agrobacterium group</taxon>
        <taxon>Rhizobium</taxon>
    </lineage>
</organism>
<reference evidence="3" key="1">
    <citation type="submission" date="2016-03" db="EMBL/GenBank/DDBJ databases">
        <title>Microsymbionts genomes from the relict species Vavilovia formosa.</title>
        <authorList>
            <person name="Chirak E."/>
            <person name="Kimeklis A."/>
            <person name="Kopat V."/>
            <person name="Andronov E."/>
        </authorList>
    </citation>
    <scope>NUCLEOTIDE SEQUENCE [LARGE SCALE GENOMIC DNA]</scope>
    <source>
        <strain evidence="3">Vaf12</strain>
    </source>
</reference>
<evidence type="ECO:0000259" key="2">
    <source>
        <dbReference type="Pfam" id="PF00171"/>
    </source>
</evidence>
<dbReference type="Pfam" id="PF00171">
    <property type="entry name" value="Aldedh"/>
    <property type="match status" value="1"/>
</dbReference>
<dbReference type="InterPro" id="IPR016161">
    <property type="entry name" value="Ald_DH/histidinol_DH"/>
</dbReference>
<dbReference type="GO" id="GO:0016620">
    <property type="term" value="F:oxidoreductase activity, acting on the aldehyde or oxo group of donors, NAD or NADP as acceptor"/>
    <property type="evidence" value="ECO:0007669"/>
    <property type="project" value="InterPro"/>
</dbReference>
<dbReference type="PANTHER" id="PTHR43353:SF3">
    <property type="entry name" value="ALDEHYDE DEHYDROGENASE-RELATED"/>
    <property type="match status" value="1"/>
</dbReference>
<feature type="domain" description="Aldehyde dehydrogenase" evidence="2">
    <location>
        <begin position="32"/>
        <end position="464"/>
    </location>
</feature>
<dbReference type="SUPFAM" id="SSF53720">
    <property type="entry name" value="ALDH-like"/>
    <property type="match status" value="1"/>
</dbReference>
<dbReference type="CDD" id="cd07129">
    <property type="entry name" value="ALDH_KGSADH"/>
    <property type="match status" value="1"/>
</dbReference>
<dbReference type="EMBL" id="LVYU01000082">
    <property type="protein sequence ID" value="KZB01065.1"/>
    <property type="molecule type" value="Genomic_DNA"/>
</dbReference>
<name>A0A154IKD2_RHILE</name>
<dbReference type="InterPro" id="IPR044151">
    <property type="entry name" value="ALDH_KGSADH"/>
</dbReference>
<sequence length="505" mass="52760">MSWTPSGRHFIAGEWIAGTTTFRSEPAHGQAHDFAVGTTELVDRACRAAEAAFAAFSATTRKERGIFLEAIAEEIDKRGEAVTLIGTQETGLPEGRLNGERARTTGQLKLFADHIRKGAHLDARVDAAQPDRQPAPRPEIRLVQRPIGPVAVFGASNFPLAFSTAGGDTAAALAAGCPVVVKGHSAHPGTGEIIAEAIAAAIERTGMPAGVFSLIQGGRRDVGTALVTHPAIKAVGFTGSLAGGRALFDLCAQRPEPIPFFGELGSVNPMFLLPAATAARAEAIGSGWAGSLTLGAGQFCTKPGIAVVVDGPEADKFTSAAKAALEKVAPQTMLTKGIATAYHEGVERMRTSNAVAPVLAAQSAGREATPNLFETNGSAWLADHSLSEEVFGPLGLVVRVGSPEKMLTLAESFQGQLTATIHMDDADLGLARDLLPILERKAGRVLVNGFPTGVEVVDSMVHGGPYPASTNFGATSVGTMSIRRFLRPVAYQNFPADLLPQDLRN</sequence>
<evidence type="ECO:0000256" key="1">
    <source>
        <dbReference type="ARBA" id="ARBA00023002"/>
    </source>
</evidence>
<dbReference type="InterPro" id="IPR050740">
    <property type="entry name" value="Aldehyde_DH_Superfamily"/>
</dbReference>
<dbReference type="RefSeq" id="WP_062941601.1">
    <property type="nucleotide sequence ID" value="NZ_CP171845.1"/>
</dbReference>
<accession>A0A154IKD2</accession>
<dbReference type="InterPro" id="IPR015590">
    <property type="entry name" value="Aldehyde_DH_dom"/>
</dbReference>
<dbReference type="AlphaFoldDB" id="A0A154IKD2"/>
<proteinExistence type="predicted"/>
<dbReference type="PANTHER" id="PTHR43353">
    <property type="entry name" value="SUCCINATE-SEMIALDEHYDE DEHYDROGENASE, MITOCHONDRIAL"/>
    <property type="match status" value="1"/>
</dbReference>